<keyword evidence="2" id="KW-0119">Carbohydrate metabolism</keyword>
<dbReference type="GO" id="GO:0006046">
    <property type="term" value="P:N-acetylglucosamine catabolic process"/>
    <property type="evidence" value="ECO:0007669"/>
    <property type="project" value="UniProtKB-UniRule"/>
</dbReference>
<comment type="function">
    <text evidence="2">Catalyzes the reversible isomerization-deamination of glucosamine 6-phosphate (GlcN6P) to form fructose 6-phosphate (Fru6P) and ammonium ion.</text>
</comment>
<feature type="domain" description="Glucosamine/galactosamine-6-phosphate isomerase" evidence="3">
    <location>
        <begin position="9"/>
        <end position="223"/>
    </location>
</feature>
<dbReference type="Pfam" id="PF01182">
    <property type="entry name" value="Glucosamine_iso"/>
    <property type="match status" value="1"/>
</dbReference>
<dbReference type="Gene3D" id="3.40.50.1360">
    <property type="match status" value="1"/>
</dbReference>
<feature type="active site" description="Proton acceptor; for ring-opening step" evidence="2">
    <location>
        <position position="137"/>
    </location>
</feature>
<feature type="active site" description="For ring-opening step" evidence="2">
    <location>
        <position position="142"/>
    </location>
</feature>
<dbReference type="GO" id="GO:0005737">
    <property type="term" value="C:cytoplasm"/>
    <property type="evidence" value="ECO:0007669"/>
    <property type="project" value="TreeGrafter"/>
</dbReference>
<feature type="active site" description="Proton acceptor; for enolization step" evidence="2">
    <location>
        <position position="66"/>
    </location>
</feature>
<accession>A0A0K1XGZ0</accession>
<dbReference type="InterPro" id="IPR018321">
    <property type="entry name" value="Glucosamine6P_isomerase_CS"/>
</dbReference>
<evidence type="ECO:0000313" key="5">
    <source>
        <dbReference type="Proteomes" id="UP000063953"/>
    </source>
</evidence>
<dbReference type="GO" id="GO:0005975">
    <property type="term" value="P:carbohydrate metabolic process"/>
    <property type="evidence" value="ECO:0007669"/>
    <property type="project" value="InterPro"/>
</dbReference>
<dbReference type="PATRIC" id="fig|1698447.3.peg.2188"/>
<dbReference type="RefSeq" id="WP_053102025.1">
    <property type="nucleotide sequence ID" value="NZ_CP012363.1"/>
</dbReference>
<dbReference type="CDD" id="cd01399">
    <property type="entry name" value="GlcN6P_deaminase"/>
    <property type="match status" value="1"/>
</dbReference>
<dbReference type="PANTHER" id="PTHR11280:SF5">
    <property type="entry name" value="GLUCOSAMINE-6-PHOSPHATE ISOMERASE"/>
    <property type="match status" value="1"/>
</dbReference>
<protein>
    <recommendedName>
        <fullName evidence="2">Glucosamine-6-phosphate deaminase</fullName>
        <ecNumber evidence="2">3.5.99.6</ecNumber>
    </recommendedName>
    <alternativeName>
        <fullName evidence="2">GlcN6P deaminase</fullName>
        <shortName evidence="2">GNPDA</shortName>
    </alternativeName>
    <alternativeName>
        <fullName evidence="2">Glucosamine-6-phosphate isomerase</fullName>
    </alternativeName>
</protein>
<dbReference type="EC" id="3.5.99.6" evidence="2"/>
<gene>
    <name evidence="2" type="primary">nagB</name>
    <name evidence="4" type="ORF">AKN88_10820</name>
</gene>
<comment type="caution">
    <text evidence="2">Lacks conserved residue(s) required for the propagation of feature annotation.</text>
</comment>
<dbReference type="InterPro" id="IPR006148">
    <property type="entry name" value="Glc/Gal-6P_isomerase"/>
</dbReference>
<dbReference type="STRING" id="1697053.AKN87_01155"/>
<proteinExistence type="inferred from homology"/>
<comment type="subunit">
    <text evidence="2">Homohexamer.</text>
</comment>
<dbReference type="PANTHER" id="PTHR11280">
    <property type="entry name" value="GLUCOSAMINE-6-PHOSPHATE ISOMERASE"/>
    <property type="match status" value="1"/>
</dbReference>
<dbReference type="Proteomes" id="UP000063953">
    <property type="component" value="Chromosome"/>
</dbReference>
<dbReference type="SUPFAM" id="SSF100950">
    <property type="entry name" value="NagB/RpiA/CoA transferase-like"/>
    <property type="match status" value="1"/>
</dbReference>
<comment type="catalytic activity">
    <reaction evidence="2">
        <text>alpha-D-glucosamine 6-phosphate + H2O = beta-D-fructose 6-phosphate + NH4(+)</text>
        <dbReference type="Rhea" id="RHEA:12172"/>
        <dbReference type="ChEBI" id="CHEBI:15377"/>
        <dbReference type="ChEBI" id="CHEBI:28938"/>
        <dbReference type="ChEBI" id="CHEBI:57634"/>
        <dbReference type="ChEBI" id="CHEBI:75989"/>
        <dbReference type="EC" id="3.5.99.6"/>
    </reaction>
</comment>
<evidence type="ECO:0000256" key="1">
    <source>
        <dbReference type="ARBA" id="ARBA00022801"/>
    </source>
</evidence>
<sequence length="249" mass="27666">MYRIFNTHEQAAQFTAHLLQDFISQRPAGVLGLATGGTMEPVYAHLIELIKQHNTSLEQLTTFNLDEYVGLSRTHPQSYYHYMQEHLFAQLPSCPKSINLPNGCATDLEQECRRYTAAIRSHGGLDLQLLGVGSNGHIGFNEPHTAFNSITHVVELSEQTRLDNGRFFDNFDEVPTQAITMGIQDIMQAKQIVLVVTGAHKAHTVLDFFNSAVCESMPASCLKNHPNFLLVMDQAAAQLVSAETLKKLA</sequence>
<dbReference type="GO" id="GO:0004342">
    <property type="term" value="F:glucosamine-6-phosphate deaminase activity"/>
    <property type="evidence" value="ECO:0007669"/>
    <property type="project" value="UniProtKB-UniRule"/>
</dbReference>
<dbReference type="UniPathway" id="UPA00629">
    <property type="reaction ID" value="UER00684"/>
</dbReference>
<dbReference type="GO" id="GO:0006043">
    <property type="term" value="P:glucosamine catabolic process"/>
    <property type="evidence" value="ECO:0007669"/>
    <property type="project" value="TreeGrafter"/>
</dbReference>
<organism evidence="4 5">
    <name type="scientific">Thiopseudomonas alkaliphila</name>
    <dbReference type="NCBI Taxonomy" id="1697053"/>
    <lineage>
        <taxon>Bacteria</taxon>
        <taxon>Pseudomonadati</taxon>
        <taxon>Pseudomonadota</taxon>
        <taxon>Gammaproteobacteria</taxon>
        <taxon>Pseudomonadales</taxon>
        <taxon>Pseudomonadaceae</taxon>
        <taxon>Thiopseudomonas</taxon>
    </lineage>
</organism>
<feature type="active site" description="For ring-opening step" evidence="2">
    <location>
        <position position="135"/>
    </location>
</feature>
<evidence type="ECO:0000256" key="2">
    <source>
        <dbReference type="HAMAP-Rule" id="MF_01241"/>
    </source>
</evidence>
<comment type="pathway">
    <text evidence="2">Amino-sugar metabolism; N-acetylneuraminate degradation; D-fructose 6-phosphate from N-acetylneuraminate: step 5/5.</text>
</comment>
<keyword evidence="5" id="KW-1185">Reference proteome</keyword>
<dbReference type="GO" id="GO:0042802">
    <property type="term" value="F:identical protein binding"/>
    <property type="evidence" value="ECO:0007669"/>
    <property type="project" value="TreeGrafter"/>
</dbReference>
<name>A0A0K1XGZ0_9GAMM</name>
<dbReference type="HAMAP" id="MF_01241">
    <property type="entry name" value="GlcN6P_deamin"/>
    <property type="match status" value="1"/>
</dbReference>
<dbReference type="PROSITE" id="PS01161">
    <property type="entry name" value="GLC_GALNAC_ISOMERASE"/>
    <property type="match status" value="1"/>
</dbReference>
<evidence type="ECO:0000259" key="3">
    <source>
        <dbReference type="Pfam" id="PF01182"/>
    </source>
</evidence>
<dbReference type="InterPro" id="IPR037171">
    <property type="entry name" value="NagB/RpiA_transferase-like"/>
</dbReference>
<dbReference type="AlphaFoldDB" id="A0A0K1XGZ0"/>
<dbReference type="EMBL" id="CP012365">
    <property type="protein sequence ID" value="AKX60650.1"/>
    <property type="molecule type" value="Genomic_DNA"/>
</dbReference>
<keyword evidence="1 2" id="KW-0378">Hydrolase</keyword>
<dbReference type="NCBIfam" id="TIGR00502">
    <property type="entry name" value="nagB"/>
    <property type="match status" value="1"/>
</dbReference>
<evidence type="ECO:0000313" key="4">
    <source>
        <dbReference type="EMBL" id="AKX60650.1"/>
    </source>
</evidence>
<reference evidence="4 5" key="1">
    <citation type="journal article" date="2015" name="Genome Announc.">
        <title>Genome Sequences of Oblitimonas alkaliphila gen. nov. sp. nov. (Proposed), a Novel Bacterium of the Pseudomonadaceae Family.</title>
        <authorList>
            <person name="Lauer A.C."/>
            <person name="Nicholson A.C."/>
            <person name="Humrighouse B.W."/>
            <person name="Emery B."/>
            <person name="Drobish A."/>
            <person name="Juieng P."/>
            <person name="Loparev V."/>
            <person name="McQuiston J.R."/>
        </authorList>
    </citation>
    <scope>NUCLEOTIDE SEQUENCE [LARGE SCALE GENOMIC DNA]</scope>
    <source>
        <strain evidence="4 5">E5571</strain>
    </source>
</reference>
<dbReference type="GO" id="GO:0019262">
    <property type="term" value="P:N-acetylneuraminate catabolic process"/>
    <property type="evidence" value="ECO:0007669"/>
    <property type="project" value="UniProtKB-UniRule"/>
</dbReference>
<dbReference type="InterPro" id="IPR004547">
    <property type="entry name" value="Glucosamine6P_isomerase"/>
</dbReference>
<comment type="similarity">
    <text evidence="2">Belongs to the glucosamine/galactosamine-6-phosphate isomerase family. NagB subfamily.</text>
</comment>